<protein>
    <submittedName>
        <fullName evidence="1">Uncharacterized protein</fullName>
    </submittedName>
</protein>
<evidence type="ECO:0000313" key="2">
    <source>
        <dbReference type="Proteomes" id="UP000243425"/>
    </source>
</evidence>
<dbReference type="Proteomes" id="UP000243425">
    <property type="component" value="Nucleomorph 2"/>
</dbReference>
<proteinExistence type="predicted"/>
<reference evidence="1 2" key="1">
    <citation type="journal article" date="2006" name="Proc. Natl. Acad. Sci. U.S.A.">
        <title>Complete nucleotide sequence of the chlorarachniophyte nucleomorph: nature's smallest nucleus.</title>
        <authorList>
            <person name="Gilson P.R."/>
            <person name="Su V."/>
            <person name="Slamovits C.H."/>
            <person name="Reith M.E."/>
            <person name="Keeling P.J."/>
            <person name="McFadden G.I."/>
        </authorList>
    </citation>
    <scope>NUCLEOTIDE SEQUENCE [LARGE SCALE GENOMIC DNA]</scope>
    <source>
        <strain evidence="2">CCMP621</strain>
    </source>
</reference>
<geneLocation type="nucleomorph" evidence="1"/>
<evidence type="ECO:0000313" key="1">
    <source>
        <dbReference type="EMBL" id="ABA27268.1"/>
    </source>
</evidence>
<dbReference type="AlphaFoldDB" id="Q3LW98"/>
<dbReference type="RefSeq" id="XP_001712880.1">
    <property type="nucleotide sequence ID" value="XM_001712828.1"/>
</dbReference>
<sequence>MSSLRINKLKNIFIKFERVNDLLIKKNMFLINIGAKSKIYEVSTYENLKSIFTISNLKFGPLLPKIKYVFNERELRIKRQYYQNNLIKIIFLNCSMNIYPKKSFHFRNLITKYIFLFKTTFCFTNYSDIISSVSLFYF</sequence>
<organism evidence="1 2">
    <name type="scientific">Bigelowiella natans</name>
    <name type="common">Pedinomonas minutissima</name>
    <name type="synonym">Chlorarachnion sp. (strain CCMP621)</name>
    <dbReference type="NCBI Taxonomy" id="227086"/>
    <lineage>
        <taxon>Eukaryota</taxon>
        <taxon>Sar</taxon>
        <taxon>Rhizaria</taxon>
        <taxon>Cercozoa</taxon>
        <taxon>Chlorarachniophyceae</taxon>
        <taxon>Bigelowiella</taxon>
    </lineage>
</organism>
<dbReference type="GeneID" id="5788393"/>
<name>Q3LW98_BIGNA</name>
<accession>Q3LW98</accession>
<keyword evidence="1" id="KW-0542">Nucleomorph</keyword>
<dbReference type="EMBL" id="DQ158857">
    <property type="protein sequence ID" value="ABA27268.1"/>
    <property type="molecule type" value="Genomic_DNA"/>
</dbReference>